<protein>
    <submittedName>
        <fullName evidence="1">Uncharacterized protein</fullName>
    </submittedName>
</protein>
<dbReference type="EMBL" id="CM042021">
    <property type="protein sequence ID" value="KAI3817701.1"/>
    <property type="molecule type" value="Genomic_DNA"/>
</dbReference>
<evidence type="ECO:0000313" key="2">
    <source>
        <dbReference type="Proteomes" id="UP001056120"/>
    </source>
</evidence>
<comment type="caution">
    <text evidence="1">The sequence shown here is derived from an EMBL/GenBank/DDBJ whole genome shotgun (WGS) entry which is preliminary data.</text>
</comment>
<sequence length="117" mass="12895">MGLDMTSPYSVSRAWRHILGRKRLSLDGVLSPELVKLPYLRAIQCTQELWSNIGTKYGLYSANPITSISIKADGTLKNQDLSLDVSALHVSALRNYMSLDLSLDVSADGKRRGSLDV</sequence>
<name>A0ACB9JC23_9ASTR</name>
<proteinExistence type="predicted"/>
<evidence type="ECO:0000313" key="1">
    <source>
        <dbReference type="EMBL" id="KAI3817701.1"/>
    </source>
</evidence>
<accession>A0ACB9JC23</accession>
<reference evidence="2" key="1">
    <citation type="journal article" date="2022" name="Mol. Ecol. Resour.">
        <title>The genomes of chicory, endive, great burdock and yacon provide insights into Asteraceae palaeo-polyploidization history and plant inulin production.</title>
        <authorList>
            <person name="Fan W."/>
            <person name="Wang S."/>
            <person name="Wang H."/>
            <person name="Wang A."/>
            <person name="Jiang F."/>
            <person name="Liu H."/>
            <person name="Zhao H."/>
            <person name="Xu D."/>
            <person name="Zhang Y."/>
        </authorList>
    </citation>
    <scope>NUCLEOTIDE SEQUENCE [LARGE SCALE GENOMIC DNA]</scope>
    <source>
        <strain evidence="2">cv. Yunnan</strain>
    </source>
</reference>
<gene>
    <name evidence="1" type="ORF">L1987_11498</name>
</gene>
<reference evidence="1 2" key="2">
    <citation type="journal article" date="2022" name="Mol. Ecol. Resour.">
        <title>The genomes of chicory, endive, great burdock and yacon provide insights into Asteraceae paleo-polyploidization history and plant inulin production.</title>
        <authorList>
            <person name="Fan W."/>
            <person name="Wang S."/>
            <person name="Wang H."/>
            <person name="Wang A."/>
            <person name="Jiang F."/>
            <person name="Liu H."/>
            <person name="Zhao H."/>
            <person name="Xu D."/>
            <person name="Zhang Y."/>
        </authorList>
    </citation>
    <scope>NUCLEOTIDE SEQUENCE [LARGE SCALE GENOMIC DNA]</scope>
    <source>
        <strain evidence="2">cv. Yunnan</strain>
        <tissue evidence="1">Leaves</tissue>
    </source>
</reference>
<keyword evidence="2" id="KW-1185">Reference proteome</keyword>
<dbReference type="Proteomes" id="UP001056120">
    <property type="component" value="Linkage Group LG04"/>
</dbReference>
<organism evidence="1 2">
    <name type="scientific">Smallanthus sonchifolius</name>
    <dbReference type="NCBI Taxonomy" id="185202"/>
    <lineage>
        <taxon>Eukaryota</taxon>
        <taxon>Viridiplantae</taxon>
        <taxon>Streptophyta</taxon>
        <taxon>Embryophyta</taxon>
        <taxon>Tracheophyta</taxon>
        <taxon>Spermatophyta</taxon>
        <taxon>Magnoliopsida</taxon>
        <taxon>eudicotyledons</taxon>
        <taxon>Gunneridae</taxon>
        <taxon>Pentapetalae</taxon>
        <taxon>asterids</taxon>
        <taxon>campanulids</taxon>
        <taxon>Asterales</taxon>
        <taxon>Asteraceae</taxon>
        <taxon>Asteroideae</taxon>
        <taxon>Heliantheae alliance</taxon>
        <taxon>Millerieae</taxon>
        <taxon>Smallanthus</taxon>
    </lineage>
</organism>